<comment type="similarity">
    <text evidence="5">Belongs to the group II decarboxylase family. Sphingosine-1-phosphate lyase subfamily.</text>
</comment>
<evidence type="ECO:0000256" key="7">
    <source>
        <dbReference type="RuleBase" id="RU000382"/>
    </source>
</evidence>
<evidence type="ECO:0000313" key="9">
    <source>
        <dbReference type="EMBL" id="KUN31311.1"/>
    </source>
</evidence>
<accession>A0A101QK99</accession>
<dbReference type="Pfam" id="PF00282">
    <property type="entry name" value="Pyridoxal_deC"/>
    <property type="match status" value="1"/>
</dbReference>
<dbReference type="InterPro" id="IPR050477">
    <property type="entry name" value="GrpII_AminoAcid_Decarb"/>
</dbReference>
<feature type="region of interest" description="Disordered" evidence="8">
    <location>
        <begin position="1"/>
        <end position="30"/>
    </location>
</feature>
<evidence type="ECO:0000313" key="10">
    <source>
        <dbReference type="Proteomes" id="UP000053398"/>
    </source>
</evidence>
<evidence type="ECO:0000256" key="8">
    <source>
        <dbReference type="SAM" id="MobiDB-lite"/>
    </source>
</evidence>
<dbReference type="InterPro" id="IPR015421">
    <property type="entry name" value="PyrdxlP-dep_Trfase_major"/>
</dbReference>
<proteinExistence type="inferred from homology"/>
<dbReference type="PANTHER" id="PTHR42735:SF6">
    <property type="entry name" value="SPHINGOSINE-1-PHOSPHATE LYASE 1"/>
    <property type="match status" value="1"/>
</dbReference>
<comment type="cofactor">
    <cofactor evidence="1 6 7">
        <name>pyridoxal 5'-phosphate</name>
        <dbReference type="ChEBI" id="CHEBI:597326"/>
    </cofactor>
</comment>
<evidence type="ECO:0000256" key="6">
    <source>
        <dbReference type="PIRSR" id="PIRSR602129-50"/>
    </source>
</evidence>
<dbReference type="PANTHER" id="PTHR42735">
    <property type="match status" value="1"/>
</dbReference>
<evidence type="ECO:0000256" key="5">
    <source>
        <dbReference type="ARBA" id="ARBA00038302"/>
    </source>
</evidence>
<dbReference type="PROSITE" id="PS00392">
    <property type="entry name" value="DDC_GAD_HDC_YDC"/>
    <property type="match status" value="1"/>
</dbReference>
<dbReference type="Proteomes" id="UP000053398">
    <property type="component" value="Unassembled WGS sequence"/>
</dbReference>
<dbReference type="GO" id="GO:0004058">
    <property type="term" value="F:aromatic-L-amino-acid decarboxylase activity"/>
    <property type="evidence" value="ECO:0007669"/>
    <property type="project" value="UniProtKB-ARBA"/>
</dbReference>
<dbReference type="GO" id="GO:0004068">
    <property type="term" value="F:aspartate 1-decarboxylase activity"/>
    <property type="evidence" value="ECO:0007669"/>
    <property type="project" value="TreeGrafter"/>
</dbReference>
<dbReference type="InterPro" id="IPR015422">
    <property type="entry name" value="PyrdxlP-dep_Trfase_small"/>
</dbReference>
<keyword evidence="3 6" id="KW-0663">Pyridoxal phosphate</keyword>
<dbReference type="InterPro" id="IPR015424">
    <property type="entry name" value="PyrdxlP-dep_Trfase"/>
</dbReference>
<evidence type="ECO:0000256" key="1">
    <source>
        <dbReference type="ARBA" id="ARBA00001933"/>
    </source>
</evidence>
<dbReference type="InterPro" id="IPR020931">
    <property type="entry name" value="MfnA"/>
</dbReference>
<evidence type="ECO:0000256" key="4">
    <source>
        <dbReference type="ARBA" id="ARBA00023239"/>
    </source>
</evidence>
<dbReference type="Gene3D" id="3.90.1150.10">
    <property type="entry name" value="Aspartate Aminotransferase, domain 1"/>
    <property type="match status" value="1"/>
</dbReference>
<keyword evidence="10" id="KW-1185">Reference proteome</keyword>
<reference evidence="9 10" key="1">
    <citation type="submission" date="2015-10" db="EMBL/GenBank/DDBJ databases">
        <title>Draft genome sequence of Streptomyces corchorusii DSM 40340, type strain for the species Streptomyces corchorusii.</title>
        <authorList>
            <person name="Ruckert C."/>
            <person name="Winkler A."/>
            <person name="Kalinowski J."/>
            <person name="Kampfer P."/>
            <person name="Glaeser S."/>
        </authorList>
    </citation>
    <scope>NUCLEOTIDE SEQUENCE [LARGE SCALE GENOMIC DNA]</scope>
    <source>
        <strain evidence="9 10">DSM 40340</strain>
    </source>
</reference>
<dbReference type="InterPro" id="IPR002129">
    <property type="entry name" value="PyrdxlP-dep_de-COase"/>
</dbReference>
<dbReference type="AlphaFoldDB" id="A0A101QK99"/>
<dbReference type="NCBIfam" id="TIGR03812">
    <property type="entry name" value="tyr_de_CO2_Arch"/>
    <property type="match status" value="1"/>
</dbReference>
<dbReference type="InterPro" id="IPR021115">
    <property type="entry name" value="Pyridoxal-P_BS"/>
</dbReference>
<keyword evidence="2" id="KW-0210">Decarboxylase</keyword>
<sequence>METLLGSSTSRTGSADRAAPARPTGLSEHGRDTAAVLAGLDALRRDDHDYADGTVFNSICSAPLPVARQVFAQALDTNMGDNRIFPSLRRAETEVTALLGDLLGFPDAGGVATSGGTEANLLAVLAALRRDGRRARTGRPARIVLPESAHFSFDKILAMLGVEPVYAPLTPDLRVRVETLRSLVTEDTALVVATAGTSEAGAVDDVPAIAEHTRALGVPLHVDAATGGFLVPFARDLGHPLPPVGLDVPGVTSVTLDPHKYGGAPIPAGQLLVRDAADLDRLRVASHYRGTHDHHGLLGTRPGAAVLATWAALHTLGRAGYRTLVASVFERRELLLGLLRGAGFAVAPAPDLTVVTVRHPAPGQLVDALERRGFIASVARRYGLLRLVVHWHQSEEQLRALVAALTDADREIGGGAG</sequence>
<dbReference type="RefSeq" id="WP_059262318.1">
    <property type="nucleotide sequence ID" value="NZ_KQ948353.1"/>
</dbReference>
<feature type="compositionally biased region" description="Low complexity" evidence="8">
    <location>
        <begin position="1"/>
        <end position="13"/>
    </location>
</feature>
<dbReference type="EMBL" id="LMWP01000006">
    <property type="protein sequence ID" value="KUN31311.1"/>
    <property type="molecule type" value="Genomic_DNA"/>
</dbReference>
<dbReference type="GO" id="GO:0019752">
    <property type="term" value="P:carboxylic acid metabolic process"/>
    <property type="evidence" value="ECO:0007669"/>
    <property type="project" value="InterPro"/>
</dbReference>
<evidence type="ECO:0000256" key="3">
    <source>
        <dbReference type="ARBA" id="ARBA00022898"/>
    </source>
</evidence>
<dbReference type="SUPFAM" id="SSF53383">
    <property type="entry name" value="PLP-dependent transferases"/>
    <property type="match status" value="1"/>
</dbReference>
<dbReference type="Gene3D" id="3.40.640.10">
    <property type="entry name" value="Type I PLP-dependent aspartate aminotransferase-like (Major domain)"/>
    <property type="match status" value="1"/>
</dbReference>
<name>A0A101QK99_STRCK</name>
<dbReference type="GO" id="GO:0030170">
    <property type="term" value="F:pyridoxal phosphate binding"/>
    <property type="evidence" value="ECO:0007669"/>
    <property type="project" value="InterPro"/>
</dbReference>
<evidence type="ECO:0000256" key="2">
    <source>
        <dbReference type="ARBA" id="ARBA00022793"/>
    </source>
</evidence>
<gene>
    <name evidence="9" type="ORF">AQJ11_07420</name>
</gene>
<organism evidence="9 10">
    <name type="scientific">Streptomyces corchorusii</name>
    <name type="common">Streptomyces chibaensis</name>
    <dbReference type="NCBI Taxonomy" id="1903"/>
    <lineage>
        <taxon>Bacteria</taxon>
        <taxon>Bacillati</taxon>
        <taxon>Actinomycetota</taxon>
        <taxon>Actinomycetes</taxon>
        <taxon>Kitasatosporales</taxon>
        <taxon>Streptomycetaceae</taxon>
        <taxon>Streptomyces</taxon>
    </lineage>
</organism>
<keyword evidence="4 7" id="KW-0456">Lyase</keyword>
<protein>
    <submittedName>
        <fullName evidence="9">Tyrosine decarboxylase MnfA</fullName>
    </submittedName>
</protein>
<dbReference type="GO" id="GO:0015937">
    <property type="term" value="P:coenzyme A biosynthetic process"/>
    <property type="evidence" value="ECO:0007669"/>
    <property type="project" value="TreeGrafter"/>
</dbReference>
<feature type="modified residue" description="N6-(pyridoxal phosphate)lysine" evidence="6">
    <location>
        <position position="260"/>
    </location>
</feature>
<comment type="caution">
    <text evidence="9">The sequence shown here is derived from an EMBL/GenBank/DDBJ whole genome shotgun (WGS) entry which is preliminary data.</text>
</comment>